<keyword evidence="7" id="KW-0547">Nucleotide-binding</keyword>
<dbReference type="InterPro" id="IPR016024">
    <property type="entry name" value="ARM-type_fold"/>
</dbReference>
<keyword evidence="8" id="KW-0378">Hydrolase</keyword>
<dbReference type="GO" id="GO:0048499">
    <property type="term" value="P:synaptic vesicle membrane organization"/>
    <property type="evidence" value="ECO:0007669"/>
    <property type="project" value="TreeGrafter"/>
</dbReference>
<evidence type="ECO:0000256" key="3">
    <source>
        <dbReference type="ARBA" id="ARBA00012552"/>
    </source>
</evidence>
<evidence type="ECO:0000256" key="13">
    <source>
        <dbReference type="PROSITE-ProRule" id="PRU00552"/>
    </source>
</evidence>
<feature type="compositionally biased region" description="Basic residues" evidence="14">
    <location>
        <begin position="1484"/>
        <end position="1494"/>
    </location>
</feature>
<evidence type="ECO:0000256" key="6">
    <source>
        <dbReference type="ARBA" id="ARBA00022737"/>
    </source>
</evidence>
<evidence type="ECO:0000313" key="19">
    <source>
        <dbReference type="EMBL" id="CAD7278350.1"/>
    </source>
</evidence>
<dbReference type="GO" id="GO:0006623">
    <property type="term" value="P:protein targeting to vacuole"/>
    <property type="evidence" value="ECO:0007669"/>
    <property type="project" value="TreeGrafter"/>
</dbReference>
<dbReference type="PANTHER" id="PTHR22781:SF12">
    <property type="entry name" value="AP-3 COMPLEX SUBUNIT DELTA-1"/>
    <property type="match status" value="1"/>
</dbReference>
<dbReference type="GO" id="GO:0006896">
    <property type="term" value="P:Golgi to vacuole transport"/>
    <property type="evidence" value="ECO:0007669"/>
    <property type="project" value="TreeGrafter"/>
</dbReference>
<comment type="subcellular location">
    <subcellularLocation>
        <location evidence="1">Endomembrane system</location>
    </subcellularLocation>
</comment>
<dbReference type="PROSITE" id="PS51194">
    <property type="entry name" value="HELICASE_CTER"/>
    <property type="match status" value="1"/>
</dbReference>
<dbReference type="GO" id="GO:0005524">
    <property type="term" value="F:ATP binding"/>
    <property type="evidence" value="ECO:0007669"/>
    <property type="project" value="UniProtKB-KW"/>
</dbReference>
<dbReference type="GO" id="GO:0003724">
    <property type="term" value="F:RNA helicase activity"/>
    <property type="evidence" value="ECO:0007669"/>
    <property type="project" value="UniProtKB-EC"/>
</dbReference>
<proteinExistence type="inferred from homology"/>
<dbReference type="InterPro" id="IPR001584">
    <property type="entry name" value="Integrase_cat-core"/>
</dbReference>
<dbReference type="InterPro" id="IPR027417">
    <property type="entry name" value="P-loop_NTPase"/>
</dbReference>
<dbReference type="GO" id="GO:0016787">
    <property type="term" value="F:hydrolase activity"/>
    <property type="evidence" value="ECO:0007669"/>
    <property type="project" value="UniProtKB-KW"/>
</dbReference>
<dbReference type="Gene3D" id="3.30.420.10">
    <property type="entry name" value="Ribonuclease H-like superfamily/Ribonuclease H"/>
    <property type="match status" value="1"/>
</dbReference>
<dbReference type="Pfam" id="PF06375">
    <property type="entry name" value="AP3D1"/>
    <property type="match status" value="1"/>
</dbReference>
<dbReference type="OrthoDB" id="10264595at2759"/>
<feature type="compositionally biased region" description="Basic residues" evidence="14">
    <location>
        <begin position="1394"/>
        <end position="1408"/>
    </location>
</feature>
<dbReference type="GO" id="GO:0010008">
    <property type="term" value="C:endosome membrane"/>
    <property type="evidence" value="ECO:0007669"/>
    <property type="project" value="TreeGrafter"/>
</dbReference>
<dbReference type="Pfam" id="PF00270">
    <property type="entry name" value="DEAD"/>
    <property type="match status" value="1"/>
</dbReference>
<keyword evidence="9" id="KW-0347">Helicase</keyword>
<evidence type="ECO:0000256" key="5">
    <source>
        <dbReference type="ARBA" id="ARBA00022448"/>
    </source>
</evidence>
<evidence type="ECO:0000259" key="18">
    <source>
        <dbReference type="PROSITE" id="PS51195"/>
    </source>
</evidence>
<dbReference type="InterPro" id="IPR002553">
    <property type="entry name" value="Clathrin/coatomer_adapt-like_N"/>
</dbReference>
<keyword evidence="20" id="KW-1185">Reference proteome</keyword>
<dbReference type="GO" id="GO:0016182">
    <property type="term" value="P:synaptic vesicle budding from endosome"/>
    <property type="evidence" value="ECO:0007669"/>
    <property type="project" value="TreeGrafter"/>
</dbReference>
<keyword evidence="10" id="KW-0067">ATP-binding</keyword>
<dbReference type="InterPro" id="IPR010474">
    <property type="entry name" value="AP3D_dom_metazoa"/>
</dbReference>
<dbReference type="PANTHER" id="PTHR22781">
    <property type="entry name" value="DELTA ADAPTIN-RELATED"/>
    <property type="match status" value="1"/>
</dbReference>
<feature type="domain" description="Helicase C-terminal" evidence="17">
    <location>
        <begin position="2170"/>
        <end position="2313"/>
    </location>
</feature>
<keyword evidence="6" id="KW-0677">Repeat</keyword>
<feature type="domain" description="Integrase catalytic" evidence="15">
    <location>
        <begin position="394"/>
        <end position="465"/>
    </location>
</feature>
<dbReference type="Gene3D" id="1.25.10.10">
    <property type="entry name" value="Leucine-rich Repeat Variant"/>
    <property type="match status" value="1"/>
</dbReference>
<dbReference type="GO" id="GO:0015074">
    <property type="term" value="P:DNA integration"/>
    <property type="evidence" value="ECO:0007669"/>
    <property type="project" value="InterPro"/>
</dbReference>
<feature type="region of interest" description="Disordered" evidence="14">
    <location>
        <begin position="1518"/>
        <end position="1569"/>
    </location>
</feature>
<keyword evidence="11" id="KW-0653">Protein transport</keyword>
<dbReference type="Pfam" id="PF00271">
    <property type="entry name" value="Helicase_C"/>
    <property type="match status" value="1"/>
</dbReference>
<dbReference type="GO" id="GO:0098830">
    <property type="term" value="C:presynaptic endosome"/>
    <property type="evidence" value="ECO:0007669"/>
    <property type="project" value="TreeGrafter"/>
</dbReference>
<evidence type="ECO:0000256" key="11">
    <source>
        <dbReference type="ARBA" id="ARBA00022927"/>
    </source>
</evidence>
<dbReference type="GO" id="GO:0003676">
    <property type="term" value="F:nucleic acid binding"/>
    <property type="evidence" value="ECO:0007669"/>
    <property type="project" value="InterPro"/>
</dbReference>
<feature type="compositionally biased region" description="Basic and acidic residues" evidence="14">
    <location>
        <begin position="1473"/>
        <end position="1483"/>
    </location>
</feature>
<feature type="region of interest" description="Disordered" evidence="14">
    <location>
        <begin position="1391"/>
        <end position="1499"/>
    </location>
</feature>
<dbReference type="EMBL" id="CAJPEX010001203">
    <property type="protein sequence ID" value="CAG0918502.1"/>
    <property type="molecule type" value="Genomic_DNA"/>
</dbReference>
<feature type="domain" description="Helicase ATP-binding" evidence="16">
    <location>
        <begin position="1878"/>
        <end position="2125"/>
    </location>
</feature>
<feature type="compositionally biased region" description="Basic and acidic residues" evidence="14">
    <location>
        <begin position="18"/>
        <end position="30"/>
    </location>
</feature>
<evidence type="ECO:0000259" key="16">
    <source>
        <dbReference type="PROSITE" id="PS51192"/>
    </source>
</evidence>
<evidence type="ECO:0000313" key="20">
    <source>
        <dbReference type="Proteomes" id="UP000678499"/>
    </source>
</evidence>
<dbReference type="FunFam" id="1.25.10.10:FF:000251">
    <property type="entry name" value="AP-3 complex subunit delta"/>
    <property type="match status" value="1"/>
</dbReference>
<evidence type="ECO:0000259" key="17">
    <source>
        <dbReference type="PROSITE" id="PS51194"/>
    </source>
</evidence>
<feature type="compositionally biased region" description="Basic and acidic residues" evidence="14">
    <location>
        <begin position="1307"/>
        <end position="1337"/>
    </location>
</feature>
<name>A0A7R9GEQ0_9CRUS</name>
<dbReference type="GO" id="GO:0030123">
    <property type="term" value="C:AP-3 adaptor complex"/>
    <property type="evidence" value="ECO:0007669"/>
    <property type="project" value="InterPro"/>
</dbReference>
<dbReference type="SUPFAM" id="SSF53098">
    <property type="entry name" value="Ribonuclease H-like"/>
    <property type="match status" value="1"/>
</dbReference>
<dbReference type="InterPro" id="IPR058898">
    <property type="entry name" value="Mu_AP3"/>
</dbReference>
<dbReference type="EMBL" id="OA883240">
    <property type="protein sequence ID" value="CAD7278350.1"/>
    <property type="molecule type" value="Genomic_DNA"/>
</dbReference>
<dbReference type="PROSITE" id="PS51195">
    <property type="entry name" value="Q_MOTIF"/>
    <property type="match status" value="1"/>
</dbReference>
<evidence type="ECO:0000256" key="8">
    <source>
        <dbReference type="ARBA" id="ARBA00022801"/>
    </source>
</evidence>
<evidence type="ECO:0000256" key="9">
    <source>
        <dbReference type="ARBA" id="ARBA00022806"/>
    </source>
</evidence>
<dbReference type="SUPFAM" id="SSF48371">
    <property type="entry name" value="ARM repeat"/>
    <property type="match status" value="1"/>
</dbReference>
<evidence type="ECO:0000259" key="15">
    <source>
        <dbReference type="PROSITE" id="PS50994"/>
    </source>
</evidence>
<keyword evidence="12" id="KW-0472">Membrane</keyword>
<dbReference type="InterPro" id="IPR012337">
    <property type="entry name" value="RNaseH-like_sf"/>
</dbReference>
<comment type="similarity">
    <text evidence="2">Belongs to the adaptor complexes large subunit family.</text>
</comment>
<dbReference type="PROSITE" id="PS51192">
    <property type="entry name" value="HELICASE_ATP_BIND_1"/>
    <property type="match status" value="1"/>
</dbReference>
<protein>
    <recommendedName>
        <fullName evidence="4">AP-3 complex subunit delta</fullName>
        <ecNumber evidence="3">3.6.4.13</ecNumber>
    </recommendedName>
</protein>
<feature type="compositionally biased region" description="Basic and acidic residues" evidence="14">
    <location>
        <begin position="1530"/>
        <end position="1540"/>
    </location>
</feature>
<feature type="domain" description="DEAD-box RNA helicase Q" evidence="18">
    <location>
        <begin position="1847"/>
        <end position="1875"/>
    </location>
</feature>
<dbReference type="Gene3D" id="3.40.50.300">
    <property type="entry name" value="P-loop containing nucleotide triphosphate hydrolases"/>
    <property type="match status" value="2"/>
</dbReference>
<dbReference type="Proteomes" id="UP000678499">
    <property type="component" value="Unassembled WGS sequence"/>
</dbReference>
<feature type="region of interest" description="Disordered" evidence="14">
    <location>
        <begin position="2358"/>
        <end position="2390"/>
    </location>
</feature>
<dbReference type="SUPFAM" id="SSF52540">
    <property type="entry name" value="P-loop containing nucleoside triphosphate hydrolases"/>
    <property type="match status" value="2"/>
</dbReference>
<evidence type="ECO:0000256" key="1">
    <source>
        <dbReference type="ARBA" id="ARBA00004308"/>
    </source>
</evidence>
<dbReference type="SMART" id="SM00490">
    <property type="entry name" value="HELICc"/>
    <property type="match status" value="1"/>
</dbReference>
<sequence>MKRNTNNSKAAAEAAMGDAKEFHSDSESETGKTGAASKRPGSEASDASSIWESLPIATLQLLVDTYRLGRPTRNSKAEYAAQLDRFQIPVTAFQALPRPPGIAPSCELATIVEDPQQIPILPPKWFANLHSPDLPKQNKNEAFKDYVILLCNLPAVDNITEVHLICCLLQNTLPHIQSMANRHHKRGTTDFNQLVKVITRRHPTPHLDRLETFRCMKPESDESYFSFAERMRDQYEAFLRFPPNLLKMGEPFLQQIFMEQLFFISDGGLKDELQKKWLRQPTMTWDDMIEIAESYRLNHRVRNSSSSGTVKTTSDTDHRYHLANGASITVVTCGTAATSADYAPEITAVPARPTIPTGHGINFVDGTADERGQIERILTQYKSVVYQWSGRRGLGINQHVAQATHPEGNGCCERAIRSLMQLQSKATKGKEDQWERHLQESVRAYNITPHATTNRTPTEVMFGLPPRLNADDQFQVPDLTPEKQPQWPTAESTKAREEVTNQANKQRNRHFRPGEMVAICPRLPTVNTHAANRRFHVQKLGPYMVLSYHGNGEYRVGAGPDIIRANAWEMIPYRGLPREPATSYRTLSQITEPEQTPKIALPDHIYAKDPGLRPPDIIFDSWKAAELVGFGFQRGEGPEIGLIMALKKVKGNLERLFDKNLNDLVRGIRNHKENEGKYIGTCLEEIKEELRSDSIAVKANAVAKLTYLQMLGYDISWAAFNVIEVMSSTKFTFKRVGYLAASQCFSESTDVLMLTTNMIRKDLNSHNQYESGVALTGLACFISTDLARDLAGDIMSLLTSTKPYLRKKGILLLYQVFLHFPEALRPAFPRLKEKLEDPDAGVQSAAVSVVCELARKNPKNYLPLAPMFFKLMTSSTNNWMLIKIIKLFGALTPLEPRLGKKLIEPLTKIIHSTTAMSLLYECINTVIAVLISISSELPNNNASVQLCVQKLRILIEDSDQNLKYLGLLAMGKILTTNPKPVQAHKDLIMQCLDDKDESIRLRALDLLYGMVSKKNVMEIIKKLMVHMERAEGSHYRDQLLTKIIFICSQNHYQHITNFEWYVSVLVEIGSMEGNRRGDLVCDQLIDVTVRVPAVRGFAVAQMALLLENAEILLVSSQASGSTAPKILLAASWICGQFPQHLPDPRATLEAMLFPKMSLLPVDVQASYVQNVMKVFCFLVNRAEDENDAEGIPEICQAPLERMPELVASGDLEIQERAATALALIRLVSQGMGENMGGFLTSIFASELNPVAAKAQRKVPVPLGLDLDAWINEPVEVSLSSDEEEAEEAYSSLDNRTNLFFGNSIQDADRAEKKPEMTEDERRKASIDPGHREARKIEIASNPHYLKDATSSRPSSQMLVVGDIPVTKLDLNVPLQIPGMVTSDRYLNATDAASKKQKKEKKKSKKSKKVTSVSDEDILEKNEEIERPVVYAEPGEMPDGVLLSDEDRPDPRPDTDPHKALDIDLGPMVPKVESGVKKEKESKVVKKKKKTKKHSKVDGLNDATTDDLLVIADPVTNGYAQTKSSSKHKKDKTEKSRLRSEPKRKKEKRKDYEEAEGISTSALEGLNGENNHVALPFPEKKLVESKNLSASYQVGVMDEDRDRVTFLLNLNNIGNSHLQAFDWKLEENMNLFQVASSSSLFPPNLGPKETHPVRLLFKVNCMTQSTVLRGTLSYTEVNDDGETEREELAFRAVFPVTSFFDDVSGSTPDVDGFTALLSCGDLEAKAGIMIDCESLNEDVENSFNKVLKRVCFAGRLQLVEAVEKSASLLGRTMEGHSVALLMKVVGKGKLSIDGKSNDQQLLSNVLDEIRGFLSVKSQVEGDNQENNDFKRRLVLHPDKLKDFDDTISGWHDLNVPSDIISGLKDMGYTEPTAIQKAVIPKALRKMNIVGAAETGSGKTLAFGIPILAGILKNRATSQIIRVEDDDDDDDDEVEDDDANFMVEGTLEVLDPETYEPIEYHALTKESESQKAKAKKQSSREDREIQAVILSPTRELAQQIWQEISLAAKHTEISTCLIIGGLSEAKQIRIMEKRGADIIVATPGRLWRFIEEGNSLFEGVIRSKYLVIDETDRMLEESHFRELHLLLDKMKEDEVATKHRQMLVFSATLTRWMSNAQEGVARDTKSSLTLLKKLLRLPDSLFQVVDLTRSQGTSERLQESRILSTREDKDVYLSYILEKVGGRVLVFTNTIATSQRLKGIFSWLGMDPKLLHGKMTQKMRRVNIEEFAASPESVLIASEVAARGLHIPNIDLIVHYDVPKTAEMYIHRSGRTARAFANGGSILLILPEEVEKYRKLCRSLGKESDLKDYPVDGSFFPRAKERLSLAEEIHALDRALQKSNQDNRWVSKVRSECDLILSEDEDMGDSDDDRPRKKKKSVNVVKKNSRVPKVSKASRAQVARFEMLKQKLRGLIAKTTFSKNRGSKPRVA</sequence>
<dbReference type="GO" id="GO:0048490">
    <property type="term" value="P:anterograde synaptic vesicle transport"/>
    <property type="evidence" value="ECO:0007669"/>
    <property type="project" value="TreeGrafter"/>
</dbReference>
<feature type="compositionally biased region" description="Basic and acidic residues" evidence="14">
    <location>
        <begin position="1444"/>
        <end position="1461"/>
    </location>
</feature>
<accession>A0A7R9GEQ0</accession>
<dbReference type="InterPro" id="IPR011989">
    <property type="entry name" value="ARM-like"/>
</dbReference>
<dbReference type="InterPro" id="IPR011545">
    <property type="entry name" value="DEAD/DEAH_box_helicase_dom"/>
</dbReference>
<dbReference type="Gene3D" id="3.30.450.50">
    <property type="entry name" value="Longin domain"/>
    <property type="match status" value="1"/>
</dbReference>
<dbReference type="GO" id="GO:1904115">
    <property type="term" value="C:axon cytoplasm"/>
    <property type="evidence" value="ECO:0007669"/>
    <property type="project" value="GOC"/>
</dbReference>
<evidence type="ECO:0000256" key="14">
    <source>
        <dbReference type="SAM" id="MobiDB-lite"/>
    </source>
</evidence>
<dbReference type="EC" id="3.6.4.13" evidence="3"/>
<dbReference type="SMART" id="SM01354">
    <property type="entry name" value="BLVR"/>
    <property type="match status" value="1"/>
</dbReference>
<dbReference type="GO" id="GO:0043195">
    <property type="term" value="C:terminal bouton"/>
    <property type="evidence" value="ECO:0007669"/>
    <property type="project" value="TreeGrafter"/>
</dbReference>
<dbReference type="InterPro" id="IPR014001">
    <property type="entry name" value="Helicase_ATP-bd"/>
</dbReference>
<dbReference type="Pfam" id="PF26171">
    <property type="entry name" value="Mu_AP3"/>
    <property type="match status" value="1"/>
</dbReference>
<dbReference type="SMART" id="SM00487">
    <property type="entry name" value="DEXDc"/>
    <property type="match status" value="1"/>
</dbReference>
<gene>
    <name evidence="19" type="ORF">NMOB1V02_LOCUS6058</name>
</gene>
<evidence type="ECO:0000256" key="7">
    <source>
        <dbReference type="ARBA" id="ARBA00022741"/>
    </source>
</evidence>
<evidence type="ECO:0000256" key="12">
    <source>
        <dbReference type="ARBA" id="ARBA00023136"/>
    </source>
</evidence>
<dbReference type="Pfam" id="PF01602">
    <property type="entry name" value="Adaptin_N"/>
    <property type="match status" value="1"/>
</dbReference>
<dbReference type="PROSITE" id="PS50994">
    <property type="entry name" value="INTEGRASE"/>
    <property type="match status" value="1"/>
</dbReference>
<feature type="short sequence motif" description="Q motif" evidence="13">
    <location>
        <begin position="1847"/>
        <end position="1875"/>
    </location>
</feature>
<dbReference type="InterPro" id="IPR036397">
    <property type="entry name" value="RNaseH_sf"/>
</dbReference>
<organism evidence="19">
    <name type="scientific">Notodromas monacha</name>
    <dbReference type="NCBI Taxonomy" id="399045"/>
    <lineage>
        <taxon>Eukaryota</taxon>
        <taxon>Metazoa</taxon>
        <taxon>Ecdysozoa</taxon>
        <taxon>Arthropoda</taxon>
        <taxon>Crustacea</taxon>
        <taxon>Oligostraca</taxon>
        <taxon>Ostracoda</taxon>
        <taxon>Podocopa</taxon>
        <taxon>Podocopida</taxon>
        <taxon>Cypridocopina</taxon>
        <taxon>Cypridoidea</taxon>
        <taxon>Cyprididae</taxon>
        <taxon>Notodromas</taxon>
    </lineage>
</organism>
<evidence type="ECO:0000256" key="10">
    <source>
        <dbReference type="ARBA" id="ARBA00022840"/>
    </source>
</evidence>
<feature type="region of interest" description="Disordered" evidence="14">
    <location>
        <begin position="1"/>
        <end position="47"/>
    </location>
</feature>
<dbReference type="InterPro" id="IPR014014">
    <property type="entry name" value="RNA_helicase_DEAD_Q_motif"/>
</dbReference>
<dbReference type="InterPro" id="IPR001650">
    <property type="entry name" value="Helicase_C-like"/>
</dbReference>
<evidence type="ECO:0000256" key="2">
    <source>
        <dbReference type="ARBA" id="ARBA00006613"/>
    </source>
</evidence>
<dbReference type="InterPro" id="IPR017105">
    <property type="entry name" value="AP3_complex_dsu"/>
</dbReference>
<evidence type="ECO:0000256" key="4">
    <source>
        <dbReference type="ARBA" id="ARBA00015717"/>
    </source>
</evidence>
<dbReference type="CDD" id="cd18787">
    <property type="entry name" value="SF2_C_DEAD"/>
    <property type="match status" value="1"/>
</dbReference>
<reference evidence="19" key="1">
    <citation type="submission" date="2020-11" db="EMBL/GenBank/DDBJ databases">
        <authorList>
            <person name="Tran Van P."/>
        </authorList>
    </citation>
    <scope>NUCLEOTIDE SEQUENCE</scope>
</reference>
<feature type="region of interest" description="Disordered" evidence="14">
    <location>
        <begin position="1307"/>
        <end position="1354"/>
    </location>
</feature>
<keyword evidence="5" id="KW-0813">Transport</keyword>
<feature type="compositionally biased region" description="Low complexity" evidence="14">
    <location>
        <begin position="2376"/>
        <end position="2389"/>
    </location>
</feature>
<dbReference type="GO" id="GO:0098943">
    <property type="term" value="P:neurotransmitter receptor transport, postsynaptic endosome to lysosome"/>
    <property type="evidence" value="ECO:0007669"/>
    <property type="project" value="TreeGrafter"/>
</dbReference>